<sequence>MTEDLYEIIAGTTLGKLLASHPVAADFFVNYNLQNLKSDLPLSEALDYADENTLIDFGLDKATVLDQLVRFLQTVAEEKQTAAVEEITILGGQTKSGEAEEFTLSIKPGEIVSIVGPTGSGKSRLLADIECLAQRDTPTKRLILVNGKTLEDEERFAMDGRLVAQLSQNMNFVMDLSVEEFLEMHAKSRLHPEPERVAAECFAAANELAGEKFTPDTKVTQLSGGQSRALMIADTACMSASPIVLIDEIENAGVDRRQAIRMLAKNEKIVLISTHDPLLALIAGKRLVIKNGGVHAVIETTPEERESLAKIEMLDNTLQSIRNRLRTGGRITPDTI</sequence>
<dbReference type="Pfam" id="PF00005">
    <property type="entry name" value="ABC_tran"/>
    <property type="match status" value="1"/>
</dbReference>
<organism evidence="6 7">
    <name type="scientific">Methanorbis rubei</name>
    <dbReference type="NCBI Taxonomy" id="3028300"/>
    <lineage>
        <taxon>Archaea</taxon>
        <taxon>Methanobacteriati</taxon>
        <taxon>Methanobacteriota</taxon>
        <taxon>Stenosarchaea group</taxon>
        <taxon>Methanomicrobia</taxon>
        <taxon>Methanomicrobiales</taxon>
        <taxon>Methanocorpusculaceae</taxon>
        <taxon>Methanorbis</taxon>
    </lineage>
</organism>
<dbReference type="EMBL" id="JAWDKB010000002">
    <property type="protein sequence ID" value="MDV0443154.1"/>
    <property type="molecule type" value="Genomic_DNA"/>
</dbReference>
<dbReference type="PANTHER" id="PTHR43117:SF4">
    <property type="entry name" value="OSMOPROTECTANT IMPORT ATP-BINDING PROTEIN OSMV"/>
    <property type="match status" value="1"/>
</dbReference>
<evidence type="ECO:0000256" key="1">
    <source>
        <dbReference type="ARBA" id="ARBA00005417"/>
    </source>
</evidence>
<dbReference type="PANTHER" id="PTHR43117">
    <property type="entry name" value="OSMOPROTECTANT IMPORT ATP-BINDING PROTEIN OSMV"/>
    <property type="match status" value="1"/>
</dbReference>
<keyword evidence="4 6" id="KW-0067">ATP-binding</keyword>
<dbReference type="SMART" id="SM00382">
    <property type="entry name" value="AAA"/>
    <property type="match status" value="1"/>
</dbReference>
<dbReference type="InterPro" id="IPR017871">
    <property type="entry name" value="ABC_transporter-like_CS"/>
</dbReference>
<evidence type="ECO:0000313" key="7">
    <source>
        <dbReference type="Proteomes" id="UP001283212"/>
    </source>
</evidence>
<evidence type="ECO:0000256" key="3">
    <source>
        <dbReference type="ARBA" id="ARBA00022741"/>
    </source>
</evidence>
<dbReference type="AlphaFoldDB" id="A0AAE4MF07"/>
<keyword evidence="7" id="KW-1185">Reference proteome</keyword>
<dbReference type="GO" id="GO:0016887">
    <property type="term" value="F:ATP hydrolysis activity"/>
    <property type="evidence" value="ECO:0007669"/>
    <property type="project" value="InterPro"/>
</dbReference>
<accession>A0AAE4MF07</accession>
<comment type="caution">
    <text evidence="6">The sequence shown here is derived from an EMBL/GenBank/DDBJ whole genome shotgun (WGS) entry which is preliminary data.</text>
</comment>
<dbReference type="InterPro" id="IPR003439">
    <property type="entry name" value="ABC_transporter-like_ATP-bd"/>
</dbReference>
<evidence type="ECO:0000256" key="2">
    <source>
        <dbReference type="ARBA" id="ARBA00022448"/>
    </source>
</evidence>
<feature type="domain" description="ABC transporter" evidence="5">
    <location>
        <begin position="82"/>
        <end position="317"/>
    </location>
</feature>
<dbReference type="PROSITE" id="PS00211">
    <property type="entry name" value="ABC_TRANSPORTER_1"/>
    <property type="match status" value="1"/>
</dbReference>
<comment type="similarity">
    <text evidence="1">Belongs to the ABC transporter superfamily.</text>
</comment>
<dbReference type="PROSITE" id="PS50893">
    <property type="entry name" value="ABC_TRANSPORTER_2"/>
    <property type="match status" value="1"/>
</dbReference>
<dbReference type="GO" id="GO:0005524">
    <property type="term" value="F:ATP binding"/>
    <property type="evidence" value="ECO:0007669"/>
    <property type="project" value="UniProtKB-KW"/>
</dbReference>
<dbReference type="InterPro" id="IPR003593">
    <property type="entry name" value="AAA+_ATPase"/>
</dbReference>
<dbReference type="RefSeq" id="WP_338095687.1">
    <property type="nucleotide sequence ID" value="NZ_JAWDKB010000002.1"/>
</dbReference>
<gene>
    <name evidence="6" type="primary">btuD_4</name>
    <name evidence="6" type="ORF">McpCs1_05220</name>
</gene>
<reference evidence="6 7" key="1">
    <citation type="submission" date="2023-06" db="EMBL/GenBank/DDBJ databases">
        <title>Genome sequence of Methancorpusculaceae sp. Cs1.</title>
        <authorList>
            <person name="Protasov E."/>
            <person name="Platt K."/>
            <person name="Poehlein A."/>
            <person name="Daniel R."/>
            <person name="Brune A."/>
        </authorList>
    </citation>
    <scope>NUCLEOTIDE SEQUENCE [LARGE SCALE GENOMIC DNA]</scope>
    <source>
        <strain evidence="6 7">Cs1</strain>
    </source>
</reference>
<protein>
    <submittedName>
        <fullName evidence="6">Vitamin B12 import ATP-binding protein BtuD</fullName>
    </submittedName>
</protein>
<dbReference type="InterPro" id="IPR027417">
    <property type="entry name" value="P-loop_NTPase"/>
</dbReference>
<dbReference type="Gene3D" id="3.40.50.300">
    <property type="entry name" value="P-loop containing nucleotide triphosphate hydrolases"/>
    <property type="match status" value="1"/>
</dbReference>
<proteinExistence type="inferred from homology"/>
<dbReference type="Proteomes" id="UP001283212">
    <property type="component" value="Unassembled WGS sequence"/>
</dbReference>
<evidence type="ECO:0000256" key="4">
    <source>
        <dbReference type="ARBA" id="ARBA00022840"/>
    </source>
</evidence>
<keyword evidence="3" id="KW-0547">Nucleotide-binding</keyword>
<dbReference type="SUPFAM" id="SSF52540">
    <property type="entry name" value="P-loop containing nucleoside triphosphate hydrolases"/>
    <property type="match status" value="1"/>
</dbReference>
<evidence type="ECO:0000259" key="5">
    <source>
        <dbReference type="PROSITE" id="PS50893"/>
    </source>
</evidence>
<name>A0AAE4MF07_9EURY</name>
<evidence type="ECO:0000313" key="6">
    <source>
        <dbReference type="EMBL" id="MDV0443154.1"/>
    </source>
</evidence>
<keyword evidence="2" id="KW-0813">Transport</keyword>